<sequence length="1031" mass="117207">METIKKNPWDKFNLAAYLEEITISHVEGRDKDEALQKWMKKTGFSKLTLKDRLKQANMTIEEFINILNAKERNDIPTADLEWIKLFEKIFSNDVNISTSGKTIFECLVEPFIHFSSKQIDIYFQNNTISSSRVCIDAVKQSIISNIKNQLSPKTVKPLILEINISRLKGELTGENDEDQFAYFIQSKLSTYEGVLKFLSEYPVLARLLTETTQSSLNHQLKLVNRFNNDFDEIHKIVTPFTSPLINIETGAGDTHNNGQMVSMLTFENGMKLVYKPRPLSTDLSFQNLINWCNDQLRDITFAKLNILDKGSYGWQEFIEYKECRSKEEVKRFYTRLGGYLSILYLLNAVDFHFENIIAHGEHPYLIDLESICYPLQPMEEQNTAQHQAIKTLMKSTLGTGLLPIQYKPDGSMNVEVSGVGGSKGQYIGKSEYIKDNKTPNISIEKTNAYMKNKKNRPVINNEIINPAFYLKYILEGFEKLYKLFLNHKDDLVHDHGLLGRFSNNRIRYIAKNTHVYAKFLKASEHTDYLQHGLERQRLFDLFWNYSNLSSKHFLITHSEVQDLLRGDVPYFYTKINSKSIWNSKGEEITNFLDVSGWDLIKEKIQSLHSLDLMQQKKWITTSVSTLTDENIIHRDQELLKKIKGINNPVQLSDAIGDHVAGEAVWGSTENDVTWIGVGMNQDEEVSLSPLSMGLYDGLTGISLFYAYLSMVTERKDFKNLSEGAIKLITNYLTYPENKLGISGFHGYASILYGLSVINEIHGVPDMEEITESLVKKISPLVSKDKSYDVIGGVAGTLMVLIKYWRKSKKPHILELAKKCGDHLITNSTAMNKGRAWMTTHLNIPLGGFSHGVAGIAVALYRLYKATGKPEYLSTCLQAIKYQDSLFNTNTSLWKNLTDSGGVHKDYGWCHGSSGIISAYLEMWELLDKKQKSNVKKAINKTFSNMEYNNHSLCHGALGNYWLLSATPLIDQKYEKNLSEFKKDILNDIEYDSITSGFPGAIPTPSLMLGSAGVGLGLLSMKYKIPNVLVLQ</sequence>
<dbReference type="PRINTS" id="PR01950">
    <property type="entry name" value="LANCSUPER"/>
</dbReference>
<dbReference type="RefSeq" id="WP_226371167.1">
    <property type="nucleotide sequence ID" value="NZ_JAGIKX010000014.1"/>
</dbReference>
<reference evidence="2 3" key="1">
    <citation type="submission" date="2021-03" db="EMBL/GenBank/DDBJ databases">
        <title>Genomic Encyclopedia of Type Strains, Phase IV (KMG-IV): sequencing the most valuable type-strain genomes for metagenomic binning, comparative biology and taxonomic classification.</title>
        <authorList>
            <person name="Goeker M."/>
        </authorList>
    </citation>
    <scope>NUCLEOTIDE SEQUENCE [LARGE SCALE GENOMIC DNA]</scope>
    <source>
        <strain evidence="2 3">DSM 25790</strain>
    </source>
</reference>
<dbReference type="InterPro" id="IPR025410">
    <property type="entry name" value="Lant_dehyd"/>
</dbReference>
<organism evidence="2 3">
    <name type="scientific">Virgibacillus alimentarius</name>
    <dbReference type="NCBI Taxonomy" id="698769"/>
    <lineage>
        <taxon>Bacteria</taxon>
        <taxon>Bacillati</taxon>
        <taxon>Bacillota</taxon>
        <taxon>Bacilli</taxon>
        <taxon>Bacillales</taxon>
        <taxon>Bacillaceae</taxon>
        <taxon>Virgibacillus</taxon>
    </lineage>
</organism>
<dbReference type="InterPro" id="IPR017146">
    <property type="entry name" value="Lanti_2_LanM"/>
</dbReference>
<name>A0ABS4S8I0_9BACI</name>
<evidence type="ECO:0000313" key="3">
    <source>
        <dbReference type="Proteomes" id="UP001519294"/>
    </source>
</evidence>
<dbReference type="InterPro" id="IPR007822">
    <property type="entry name" value="LANC-like"/>
</dbReference>
<dbReference type="SUPFAM" id="SSF158745">
    <property type="entry name" value="LanC-like"/>
    <property type="match status" value="1"/>
</dbReference>
<dbReference type="Pfam" id="PF13575">
    <property type="entry name" value="DUF4135"/>
    <property type="match status" value="1"/>
</dbReference>
<dbReference type="SMART" id="SM01260">
    <property type="entry name" value="LANC_like"/>
    <property type="match status" value="1"/>
</dbReference>
<accession>A0ABS4S8I0</accession>
<proteinExistence type="predicted"/>
<dbReference type="Pfam" id="PF05147">
    <property type="entry name" value="LANC_like"/>
    <property type="match status" value="1"/>
</dbReference>
<evidence type="ECO:0000313" key="2">
    <source>
        <dbReference type="EMBL" id="MBP2257802.1"/>
    </source>
</evidence>
<dbReference type="CDD" id="cd04792">
    <property type="entry name" value="LanM-like"/>
    <property type="match status" value="1"/>
</dbReference>
<feature type="domain" description="Lantibiotic biosynthesis protein dehydration" evidence="1">
    <location>
        <begin position="201"/>
        <end position="573"/>
    </location>
</feature>
<dbReference type="EMBL" id="JAGIKX010000014">
    <property type="protein sequence ID" value="MBP2257802.1"/>
    <property type="molecule type" value="Genomic_DNA"/>
</dbReference>
<dbReference type="PIRSF" id="PIRSF037228">
    <property type="entry name" value="Lant_mod_RumM"/>
    <property type="match status" value="1"/>
</dbReference>
<protein>
    <submittedName>
        <fullName evidence="2">Type 2 lantibiotic biosynthesis protein LanM</fullName>
    </submittedName>
</protein>
<dbReference type="Gene3D" id="1.50.10.20">
    <property type="match status" value="1"/>
</dbReference>
<comment type="caution">
    <text evidence="2">The sequence shown here is derived from an EMBL/GenBank/DDBJ whole genome shotgun (WGS) entry which is preliminary data.</text>
</comment>
<gene>
    <name evidence="2" type="ORF">J2Z81_001756</name>
</gene>
<dbReference type="NCBIfam" id="TIGR03897">
    <property type="entry name" value="lanti_2_LanM"/>
    <property type="match status" value="1"/>
</dbReference>
<keyword evidence="3" id="KW-1185">Reference proteome</keyword>
<dbReference type="Proteomes" id="UP001519294">
    <property type="component" value="Unassembled WGS sequence"/>
</dbReference>
<evidence type="ECO:0000259" key="1">
    <source>
        <dbReference type="Pfam" id="PF13575"/>
    </source>
</evidence>